<comment type="caution">
    <text evidence="1">The sequence shown here is derived from an EMBL/GenBank/DDBJ whole genome shotgun (WGS) entry which is preliminary data.</text>
</comment>
<proteinExistence type="predicted"/>
<dbReference type="Proteomes" id="UP000555407">
    <property type="component" value="Unassembled WGS sequence"/>
</dbReference>
<evidence type="ECO:0000313" key="1">
    <source>
        <dbReference type="EMBL" id="NIK61299.1"/>
    </source>
</evidence>
<name>A0A7X5VHG0_9ACTN</name>
<dbReference type="EMBL" id="JAASRO010000001">
    <property type="protein sequence ID" value="NIK61299.1"/>
    <property type="molecule type" value="Genomic_DNA"/>
</dbReference>
<protein>
    <submittedName>
        <fullName evidence="1">Uncharacterized protein</fullName>
    </submittedName>
</protein>
<reference evidence="1 2" key="1">
    <citation type="submission" date="2020-03" db="EMBL/GenBank/DDBJ databases">
        <title>Sequencing the genomes of 1000 actinobacteria strains.</title>
        <authorList>
            <person name="Klenk H.-P."/>
        </authorList>
    </citation>
    <scope>NUCLEOTIDE SEQUENCE [LARGE SCALE GENOMIC DNA]</scope>
    <source>
        <strain evidence="1 2">DSM 45490</strain>
    </source>
</reference>
<gene>
    <name evidence="1" type="ORF">BJY22_007016</name>
</gene>
<keyword evidence="2" id="KW-1185">Reference proteome</keyword>
<dbReference type="RefSeq" id="WP_202891401.1">
    <property type="nucleotide sequence ID" value="NZ_JAASRO010000001.1"/>
</dbReference>
<sequence length="102" mass="11268">MMRRGELYRYRDPSGVSGTGVVALLVEFPPNEDGQQWLAVKWLGPHPCMTFWSGIGDFLEVHGHLGASEIRWLDPDPFDPDEDPALATVGGARKLNTFGGEK</sequence>
<evidence type="ECO:0000313" key="2">
    <source>
        <dbReference type="Proteomes" id="UP000555407"/>
    </source>
</evidence>
<dbReference type="AlphaFoldDB" id="A0A7X5VHG0"/>
<organism evidence="1 2">
    <name type="scientific">Kribbella shirazensis</name>
    <dbReference type="NCBI Taxonomy" id="1105143"/>
    <lineage>
        <taxon>Bacteria</taxon>
        <taxon>Bacillati</taxon>
        <taxon>Actinomycetota</taxon>
        <taxon>Actinomycetes</taxon>
        <taxon>Propionibacteriales</taxon>
        <taxon>Kribbellaceae</taxon>
        <taxon>Kribbella</taxon>
    </lineage>
</organism>
<accession>A0A7X5VHG0</accession>